<dbReference type="Pfam" id="PF14009">
    <property type="entry name" value="PADRE"/>
    <property type="match status" value="1"/>
</dbReference>
<sequence>MGSCFSSANTSIITSLTAKVIWANGTLREFPVPITVSQVLETETPDTLFLCNSDRLYYEDYIQPLKPQEDLEVGQIYFLLPIGRLQYRLTASDMAALAVKASLALSSASSKKKKGGGSSRRRGNQVRISQVFDSSKNERYEFQQKITKQDVIELRRTGSVRKLKKSASRRAKMAVRSFKLSLSTIEEGVVLKE</sequence>
<dbReference type="PANTHER" id="PTHR33052">
    <property type="entry name" value="DUF4228 DOMAIN PROTEIN-RELATED"/>
    <property type="match status" value="1"/>
</dbReference>
<protein>
    <submittedName>
        <fullName evidence="1">Uncharacterized protein</fullName>
    </submittedName>
</protein>
<dbReference type="OrthoDB" id="693945at2759"/>
<evidence type="ECO:0000313" key="2">
    <source>
        <dbReference type="Proteomes" id="UP000541444"/>
    </source>
</evidence>
<organism evidence="1 2">
    <name type="scientific">Kingdonia uniflora</name>
    <dbReference type="NCBI Taxonomy" id="39325"/>
    <lineage>
        <taxon>Eukaryota</taxon>
        <taxon>Viridiplantae</taxon>
        <taxon>Streptophyta</taxon>
        <taxon>Embryophyta</taxon>
        <taxon>Tracheophyta</taxon>
        <taxon>Spermatophyta</taxon>
        <taxon>Magnoliopsida</taxon>
        <taxon>Ranunculales</taxon>
        <taxon>Circaeasteraceae</taxon>
        <taxon>Kingdonia</taxon>
    </lineage>
</organism>
<evidence type="ECO:0000313" key="1">
    <source>
        <dbReference type="EMBL" id="KAF6160912.1"/>
    </source>
</evidence>
<comment type="caution">
    <text evidence="1">The sequence shown here is derived from an EMBL/GenBank/DDBJ whole genome shotgun (WGS) entry which is preliminary data.</text>
</comment>
<dbReference type="EMBL" id="JACGCM010001147">
    <property type="protein sequence ID" value="KAF6160912.1"/>
    <property type="molecule type" value="Genomic_DNA"/>
</dbReference>
<dbReference type="AlphaFoldDB" id="A0A7J7N1M5"/>
<dbReference type="Proteomes" id="UP000541444">
    <property type="component" value="Unassembled WGS sequence"/>
</dbReference>
<accession>A0A7J7N1M5</accession>
<reference evidence="1 2" key="1">
    <citation type="journal article" date="2020" name="IScience">
        <title>Genome Sequencing of the Endangered Kingdonia uniflora (Circaeasteraceae, Ranunculales) Reveals Potential Mechanisms of Evolutionary Specialization.</title>
        <authorList>
            <person name="Sun Y."/>
            <person name="Deng T."/>
            <person name="Zhang A."/>
            <person name="Moore M.J."/>
            <person name="Landis J.B."/>
            <person name="Lin N."/>
            <person name="Zhang H."/>
            <person name="Zhang X."/>
            <person name="Huang J."/>
            <person name="Zhang X."/>
            <person name="Sun H."/>
            <person name="Wang H."/>
        </authorList>
    </citation>
    <scope>NUCLEOTIDE SEQUENCE [LARGE SCALE GENOMIC DNA]</scope>
    <source>
        <strain evidence="1">TB1705</strain>
        <tissue evidence="1">Leaf</tissue>
    </source>
</reference>
<name>A0A7J7N1M5_9MAGN</name>
<dbReference type="InterPro" id="IPR025322">
    <property type="entry name" value="PADRE_dom"/>
</dbReference>
<gene>
    <name evidence="1" type="ORF">GIB67_025447</name>
</gene>
<proteinExistence type="predicted"/>
<keyword evidence="2" id="KW-1185">Reference proteome</keyword>